<proteinExistence type="predicted"/>
<feature type="non-terminal residue" evidence="1">
    <location>
        <position position="1"/>
    </location>
</feature>
<dbReference type="Proteomes" id="UP001434883">
    <property type="component" value="Unassembled WGS sequence"/>
</dbReference>
<sequence>RPPLPLYVKLTEQHNDARRDGGSRPTHSCVDQSPWSYLRFLRIYTRTDYLPASSLLSQSLTAYIWDMSVSVSLAGLTLVQTLRPDFKKKFSSMFSDNTVSEYIYHLNVQTPRFASFCFSLSCPLLTPLTPPYITHLTFCTSTVEKQLLRA</sequence>
<name>A0ABV0QPD5_9TELE</name>
<keyword evidence="2" id="KW-1185">Reference proteome</keyword>
<dbReference type="EMBL" id="JAHRIN010017442">
    <property type="protein sequence ID" value="MEQ2197227.1"/>
    <property type="molecule type" value="Genomic_DNA"/>
</dbReference>
<accession>A0ABV0QPD5</accession>
<evidence type="ECO:0000313" key="1">
    <source>
        <dbReference type="EMBL" id="MEQ2197227.1"/>
    </source>
</evidence>
<protein>
    <submittedName>
        <fullName evidence="1">Uncharacterized protein</fullName>
    </submittedName>
</protein>
<reference evidence="1 2" key="1">
    <citation type="submission" date="2021-06" db="EMBL/GenBank/DDBJ databases">
        <authorList>
            <person name="Palmer J.M."/>
        </authorList>
    </citation>
    <scope>NUCLEOTIDE SEQUENCE [LARGE SCALE GENOMIC DNA]</scope>
    <source>
        <strain evidence="1 2">XC_2019</strain>
        <tissue evidence="1">Muscle</tissue>
    </source>
</reference>
<organism evidence="1 2">
    <name type="scientific">Xenoophorus captivus</name>
    <dbReference type="NCBI Taxonomy" id="1517983"/>
    <lineage>
        <taxon>Eukaryota</taxon>
        <taxon>Metazoa</taxon>
        <taxon>Chordata</taxon>
        <taxon>Craniata</taxon>
        <taxon>Vertebrata</taxon>
        <taxon>Euteleostomi</taxon>
        <taxon>Actinopterygii</taxon>
        <taxon>Neopterygii</taxon>
        <taxon>Teleostei</taxon>
        <taxon>Neoteleostei</taxon>
        <taxon>Acanthomorphata</taxon>
        <taxon>Ovalentaria</taxon>
        <taxon>Atherinomorphae</taxon>
        <taxon>Cyprinodontiformes</taxon>
        <taxon>Goodeidae</taxon>
        <taxon>Xenoophorus</taxon>
    </lineage>
</organism>
<gene>
    <name evidence="1" type="ORF">XENOCAPTIV_025996</name>
</gene>
<comment type="caution">
    <text evidence="1">The sequence shown here is derived from an EMBL/GenBank/DDBJ whole genome shotgun (WGS) entry which is preliminary data.</text>
</comment>
<evidence type="ECO:0000313" key="2">
    <source>
        <dbReference type="Proteomes" id="UP001434883"/>
    </source>
</evidence>